<keyword evidence="2" id="KW-1133">Transmembrane helix</keyword>
<sequence>MTIGYKSFVLKPVFLVLLLATAVIMPSYSQTAVPGQTTLETDSSGSDASPVTIASLDDRLNLANTLPDYLVTPGDTYALSMAAGGGISSGLNRLELFVEEDYTVNMAFLGQVNGRGKTFSQLKQEILGIVRRAYPQSSPALVLTGLGNFEVTLKGSVTSAGIIRADGLTRLSAILSSRLLPYSSNRNITITHRNGQTNQADLFLFSRTADPAMNPYLRPGDEIVVPRADRRVTISGSVYRPGTYTLLPGETFDDLIHHYGDGLLPQADLSNVTRTRTQERVTRDYLDLSNPSAQTALAIINQDEFVIPSHEVNQDLYYVEGALDVLKIENEGQEVLRAESTEGTAKPWYRQSRRLITGLSLQDVVRSIFPYLTQDAALKDAYLLKSQAEEPLPVDIPEVLVGKFGQNITIEPGDRLVIPYAQTFTVLVRGAVETSGLVSVSGYTRLSDVISSHLLETSSTRNILLERADGTRRTLDLFQYTRYGDVTQNPYMLPGDSITIPRAERKVTISGSVYRPGTYTLLPTDTLTDLIERYAEGMLDDADPVNASVIRNNREQIKEFINLSIGQEINAIPVLNLDAFTIPSVNVRQSVFFIEGALRAERLTTTESSDARVTAAGLEPWLRERKDFIPGTNLQDAVRQAYPLLAQQAALGEAYLVKASSDEHIPVNFIEMLLGEGGRTITIEPYDRLVVPYRQFWVNVQGAVNSPGFIPFVEGRGVDYYIDVAGGVNPQAGSGSYELRTSGGDKKKPGEPVQPMDTVHVHRNNVNASIGPTLGTIGTVLGIVGSVLSLVTTIISLANP</sequence>
<protein>
    <recommendedName>
        <fullName evidence="3">Soluble ligand binding domain-containing protein</fullName>
    </recommendedName>
</protein>
<comment type="caution">
    <text evidence="4">The sequence shown here is derived from an EMBL/GenBank/DDBJ whole genome shotgun (WGS) entry which is preliminary data.</text>
</comment>
<evidence type="ECO:0000256" key="2">
    <source>
        <dbReference type="SAM" id="Phobius"/>
    </source>
</evidence>
<evidence type="ECO:0000256" key="1">
    <source>
        <dbReference type="SAM" id="MobiDB-lite"/>
    </source>
</evidence>
<dbReference type="RefSeq" id="WP_081942182.1">
    <property type="nucleotide sequence ID" value="NZ_JNUP01000069.1"/>
</dbReference>
<dbReference type="InterPro" id="IPR049712">
    <property type="entry name" value="Poly_export"/>
</dbReference>
<gene>
    <name evidence="4" type="ORF">DC28_12695</name>
</gene>
<dbReference type="PANTHER" id="PTHR33619:SF3">
    <property type="entry name" value="POLYSACCHARIDE EXPORT PROTEIN GFCE-RELATED"/>
    <property type="match status" value="1"/>
</dbReference>
<evidence type="ECO:0000313" key="5">
    <source>
        <dbReference type="Proteomes" id="UP000029692"/>
    </source>
</evidence>
<dbReference type="InterPro" id="IPR019554">
    <property type="entry name" value="Soluble_ligand-bd"/>
</dbReference>
<dbReference type="AlphaFoldDB" id="A0A098QTN7"/>
<dbReference type="Proteomes" id="UP000029692">
    <property type="component" value="Unassembled WGS sequence"/>
</dbReference>
<dbReference type="eggNOG" id="COG1596">
    <property type="taxonomic scope" value="Bacteria"/>
</dbReference>
<keyword evidence="5" id="KW-1185">Reference proteome</keyword>
<feature type="domain" description="Soluble ligand binding" evidence="3">
    <location>
        <begin position="506"/>
        <end position="551"/>
    </location>
</feature>
<dbReference type="GO" id="GO:0015159">
    <property type="term" value="F:polysaccharide transmembrane transporter activity"/>
    <property type="evidence" value="ECO:0007669"/>
    <property type="project" value="InterPro"/>
</dbReference>
<evidence type="ECO:0000313" key="4">
    <source>
        <dbReference type="EMBL" id="KGE71104.1"/>
    </source>
</evidence>
<organism evidence="4 5">
    <name type="scientific">Spirochaeta lutea</name>
    <dbReference type="NCBI Taxonomy" id="1480694"/>
    <lineage>
        <taxon>Bacteria</taxon>
        <taxon>Pseudomonadati</taxon>
        <taxon>Spirochaetota</taxon>
        <taxon>Spirochaetia</taxon>
        <taxon>Spirochaetales</taxon>
        <taxon>Spirochaetaceae</taxon>
        <taxon>Spirochaeta</taxon>
    </lineage>
</organism>
<feature type="domain" description="Soluble ligand binding" evidence="3">
    <location>
        <begin position="231"/>
        <end position="276"/>
    </location>
</feature>
<dbReference type="PANTHER" id="PTHR33619">
    <property type="entry name" value="POLYSACCHARIDE EXPORT PROTEIN GFCE-RELATED"/>
    <property type="match status" value="1"/>
</dbReference>
<accession>A0A098QTN7</accession>
<dbReference type="Gene3D" id="3.10.560.10">
    <property type="entry name" value="Outer membrane lipoprotein wza domain like"/>
    <property type="match status" value="4"/>
</dbReference>
<proteinExistence type="predicted"/>
<keyword evidence="2" id="KW-0812">Transmembrane</keyword>
<evidence type="ECO:0000259" key="3">
    <source>
        <dbReference type="Pfam" id="PF10531"/>
    </source>
</evidence>
<dbReference type="EMBL" id="JNUP01000069">
    <property type="protein sequence ID" value="KGE71104.1"/>
    <property type="molecule type" value="Genomic_DNA"/>
</dbReference>
<keyword evidence="2" id="KW-0472">Membrane</keyword>
<dbReference type="STRING" id="1480694.DC28_12695"/>
<feature type="region of interest" description="Disordered" evidence="1">
    <location>
        <begin position="733"/>
        <end position="757"/>
    </location>
</feature>
<name>A0A098QTN7_9SPIO</name>
<reference evidence="4 5" key="1">
    <citation type="submission" date="2014-05" db="EMBL/GenBank/DDBJ databases">
        <title>De novo Genome Sequence of Spirocheata sp.</title>
        <authorList>
            <person name="Shivani Y."/>
            <person name="Subhash Y."/>
            <person name="Tushar L."/>
            <person name="Sasikala C."/>
            <person name="Ramana C.V."/>
        </authorList>
    </citation>
    <scope>NUCLEOTIDE SEQUENCE [LARGE SCALE GENOMIC DNA]</scope>
    <source>
        <strain evidence="4 5">JC230</strain>
    </source>
</reference>
<dbReference type="OrthoDB" id="354707at2"/>
<feature type="transmembrane region" description="Helical" evidence="2">
    <location>
        <begin position="774"/>
        <end position="798"/>
    </location>
</feature>
<dbReference type="Pfam" id="PF10531">
    <property type="entry name" value="SLBB"/>
    <property type="match status" value="2"/>
</dbReference>